<evidence type="ECO:0000313" key="3">
    <source>
        <dbReference type="EMBL" id="CAB5063718.1"/>
    </source>
</evidence>
<evidence type="ECO:0000313" key="2">
    <source>
        <dbReference type="EMBL" id="CAB5016452.1"/>
    </source>
</evidence>
<keyword evidence="1" id="KW-1133">Transmembrane helix</keyword>
<keyword evidence="1" id="KW-0472">Membrane</keyword>
<keyword evidence="1" id="KW-0812">Transmembrane</keyword>
<sequence length="300" mass="32517">MRRVTPYLLSVLLVVGVLLSSVAVWANKQVTNTDYFVKTVTPLADDPAVQAEVSDRLTAAIVAVVDIDGRLDAYLPGQLDFLAEKSNDAFQKLVLGQIEKLVDSDAFRKLWSGAARLGHVAIKQVLTGDGVANTVVAGVLSLQSFIQAVIDALVARGATFLEKVSFIGSDYSIELIHPETLHNIRGWAGVLEKSATLLPVFALLLSALIIYMSRNKWRGAKLVSVAWLLGAASIVAAVKICENIYSNALNAGNDTPIHVYRALTDGLSRAGVQLFFVALFLQVVLEVSHMVKRKSYESIR</sequence>
<name>A0A6J7UH57_9ZZZZ</name>
<protein>
    <submittedName>
        <fullName evidence="3">Unannotated protein</fullName>
    </submittedName>
</protein>
<feature type="transmembrane region" description="Helical" evidence="1">
    <location>
        <begin position="195"/>
        <end position="213"/>
    </location>
</feature>
<dbReference type="EMBL" id="CAFBPN010000022">
    <property type="protein sequence ID" value="CAB5016452.1"/>
    <property type="molecule type" value="Genomic_DNA"/>
</dbReference>
<proteinExistence type="predicted"/>
<dbReference type="AlphaFoldDB" id="A0A6J7UH57"/>
<gene>
    <name evidence="2" type="ORF">UFOPK4098_00608</name>
    <name evidence="3" type="ORF">UFOPK4347_00632</name>
</gene>
<feature type="transmembrane region" description="Helical" evidence="1">
    <location>
        <begin position="225"/>
        <end position="246"/>
    </location>
</feature>
<dbReference type="EMBL" id="CAFBQU010000011">
    <property type="protein sequence ID" value="CAB5063718.1"/>
    <property type="molecule type" value="Genomic_DNA"/>
</dbReference>
<feature type="transmembrane region" description="Helical" evidence="1">
    <location>
        <begin position="266"/>
        <end position="285"/>
    </location>
</feature>
<organism evidence="3">
    <name type="scientific">freshwater metagenome</name>
    <dbReference type="NCBI Taxonomy" id="449393"/>
    <lineage>
        <taxon>unclassified sequences</taxon>
        <taxon>metagenomes</taxon>
        <taxon>ecological metagenomes</taxon>
    </lineage>
</organism>
<accession>A0A6J7UH57</accession>
<reference evidence="3" key="1">
    <citation type="submission" date="2020-05" db="EMBL/GenBank/DDBJ databases">
        <authorList>
            <person name="Chiriac C."/>
            <person name="Salcher M."/>
            <person name="Ghai R."/>
            <person name="Kavagutti S V."/>
        </authorList>
    </citation>
    <scope>NUCLEOTIDE SEQUENCE</scope>
</reference>
<evidence type="ECO:0000256" key="1">
    <source>
        <dbReference type="SAM" id="Phobius"/>
    </source>
</evidence>